<sequence length="420" mass="47504">MPPRLRSTNLPSSSAPSISCSSSRPQCISQPARLTRDFSQTSCQQITLRRRKFYEWMNGPGRQLKEPLPNSTNYLGAYDRYGNLIRAPPNWQRPDASQQSSLANKQPAMKAEEVTRDAEAEKALPEGQEDLDKLDEAILEGAAEESNGKPSRKEPPEGSELPPETAEDLRPFPSNQFFRSQPVLSEPLREAIYQRVMRDGATVSLASVEFGVSNERVGAVVRLKQMEKEWIAQGKRLAIPYSKAVLEMLPTTPHIDTSIPANRNKRPITHEPINDLIVHPATRQQLFVPVSESRHFTRADAGRAFDNDLLPADARIPHPELVHAEREIELGLSLQERTRRAEQRMEAMQAEKRKIEEAKLAEIRAQKVVPKRRWDFVFRDVSVDAVGRDGRDHRGTGWRYGVPHQDRKKGVVKIPTKVEA</sequence>
<protein>
    <submittedName>
        <fullName evidence="3">Eukaryotic mitochondrial regulator protein-domain-containing protein</fullName>
    </submittedName>
</protein>
<dbReference type="PANTHER" id="PTHR28158">
    <property type="entry name" value="37S RIBOSOMAL PROTEIN S35, MITOCHONDRIAL"/>
    <property type="match status" value="1"/>
</dbReference>
<dbReference type="OrthoDB" id="10052321at2759"/>
<feature type="coiled-coil region" evidence="1">
    <location>
        <begin position="331"/>
        <end position="361"/>
    </location>
</feature>
<feature type="compositionally biased region" description="Polar residues" evidence="2">
    <location>
        <begin position="95"/>
        <end position="104"/>
    </location>
</feature>
<organism evidence="3 4">
    <name type="scientific">Ampelomyces quisqualis</name>
    <name type="common">Powdery mildew agent</name>
    <dbReference type="NCBI Taxonomy" id="50730"/>
    <lineage>
        <taxon>Eukaryota</taxon>
        <taxon>Fungi</taxon>
        <taxon>Dikarya</taxon>
        <taxon>Ascomycota</taxon>
        <taxon>Pezizomycotina</taxon>
        <taxon>Dothideomycetes</taxon>
        <taxon>Pleosporomycetidae</taxon>
        <taxon>Pleosporales</taxon>
        <taxon>Pleosporineae</taxon>
        <taxon>Phaeosphaeriaceae</taxon>
        <taxon>Ampelomyces</taxon>
    </lineage>
</organism>
<evidence type="ECO:0000256" key="1">
    <source>
        <dbReference type="SAM" id="Coils"/>
    </source>
</evidence>
<evidence type="ECO:0000256" key="2">
    <source>
        <dbReference type="SAM" id="MobiDB-lite"/>
    </source>
</evidence>
<feature type="compositionally biased region" description="Basic and acidic residues" evidence="2">
    <location>
        <begin position="110"/>
        <end position="136"/>
    </location>
</feature>
<dbReference type="Proteomes" id="UP000800096">
    <property type="component" value="Unassembled WGS sequence"/>
</dbReference>
<dbReference type="PANTHER" id="PTHR28158:SF1">
    <property type="entry name" value="SMALL RIBOSOMAL SUBUNIT PROTEIN MS45"/>
    <property type="match status" value="1"/>
</dbReference>
<evidence type="ECO:0000313" key="4">
    <source>
        <dbReference type="Proteomes" id="UP000800096"/>
    </source>
</evidence>
<accession>A0A6A5QXC1</accession>
<dbReference type="InterPro" id="IPR021036">
    <property type="entry name" value="Ribosomal_mS45"/>
</dbReference>
<keyword evidence="1" id="KW-0175">Coiled coil</keyword>
<feature type="compositionally biased region" description="Low complexity" evidence="2">
    <location>
        <begin position="11"/>
        <end position="25"/>
    </location>
</feature>
<keyword evidence="4" id="KW-1185">Reference proteome</keyword>
<dbReference type="GO" id="GO:0005763">
    <property type="term" value="C:mitochondrial small ribosomal subunit"/>
    <property type="evidence" value="ECO:0007669"/>
    <property type="project" value="TreeGrafter"/>
</dbReference>
<feature type="region of interest" description="Disordered" evidence="2">
    <location>
        <begin position="86"/>
        <end position="180"/>
    </location>
</feature>
<dbReference type="GO" id="GO:0032543">
    <property type="term" value="P:mitochondrial translation"/>
    <property type="evidence" value="ECO:0007669"/>
    <property type="project" value="TreeGrafter"/>
</dbReference>
<dbReference type="Pfam" id="PF12298">
    <property type="entry name" value="Bot1p"/>
    <property type="match status" value="1"/>
</dbReference>
<gene>
    <name evidence="3" type="ORF">BDU57DRAFT_512623</name>
</gene>
<proteinExistence type="predicted"/>
<dbReference type="GO" id="GO:0003735">
    <property type="term" value="F:structural constituent of ribosome"/>
    <property type="evidence" value="ECO:0007669"/>
    <property type="project" value="TreeGrafter"/>
</dbReference>
<feature type="compositionally biased region" description="Polar residues" evidence="2">
    <location>
        <begin position="1"/>
        <end position="10"/>
    </location>
</feature>
<name>A0A6A5QXC1_AMPQU</name>
<dbReference type="EMBL" id="ML979133">
    <property type="protein sequence ID" value="KAF1919490.1"/>
    <property type="molecule type" value="Genomic_DNA"/>
</dbReference>
<evidence type="ECO:0000313" key="3">
    <source>
        <dbReference type="EMBL" id="KAF1919490.1"/>
    </source>
</evidence>
<dbReference type="AlphaFoldDB" id="A0A6A5QXC1"/>
<reference evidence="3" key="1">
    <citation type="journal article" date="2020" name="Stud. Mycol.">
        <title>101 Dothideomycetes genomes: a test case for predicting lifestyles and emergence of pathogens.</title>
        <authorList>
            <person name="Haridas S."/>
            <person name="Albert R."/>
            <person name="Binder M."/>
            <person name="Bloem J."/>
            <person name="Labutti K."/>
            <person name="Salamov A."/>
            <person name="Andreopoulos B."/>
            <person name="Baker S."/>
            <person name="Barry K."/>
            <person name="Bills G."/>
            <person name="Bluhm B."/>
            <person name="Cannon C."/>
            <person name="Castanera R."/>
            <person name="Culley D."/>
            <person name="Daum C."/>
            <person name="Ezra D."/>
            <person name="Gonzalez J."/>
            <person name="Henrissat B."/>
            <person name="Kuo A."/>
            <person name="Liang C."/>
            <person name="Lipzen A."/>
            <person name="Lutzoni F."/>
            <person name="Magnuson J."/>
            <person name="Mondo S."/>
            <person name="Nolan M."/>
            <person name="Ohm R."/>
            <person name="Pangilinan J."/>
            <person name="Park H.-J."/>
            <person name="Ramirez L."/>
            <person name="Alfaro M."/>
            <person name="Sun H."/>
            <person name="Tritt A."/>
            <person name="Yoshinaga Y."/>
            <person name="Zwiers L.-H."/>
            <person name="Turgeon B."/>
            <person name="Goodwin S."/>
            <person name="Spatafora J."/>
            <person name="Crous P."/>
            <person name="Grigoriev I."/>
        </authorList>
    </citation>
    <scope>NUCLEOTIDE SEQUENCE</scope>
    <source>
        <strain evidence="3">HMLAC05119</strain>
    </source>
</reference>
<feature type="region of interest" description="Disordered" evidence="2">
    <location>
        <begin position="1"/>
        <end position="25"/>
    </location>
</feature>